<dbReference type="Proteomes" id="UP000256709">
    <property type="component" value="Unassembled WGS sequence"/>
</dbReference>
<accession>A0A3E0VRY8</accession>
<proteinExistence type="predicted"/>
<dbReference type="CDD" id="cd00093">
    <property type="entry name" value="HTH_XRE"/>
    <property type="match status" value="1"/>
</dbReference>
<dbReference type="AlphaFoldDB" id="A0A3E0VRY8"/>
<feature type="domain" description="HTH cro/C1-type" evidence="1">
    <location>
        <begin position="81"/>
        <end position="133"/>
    </location>
</feature>
<sequence>MINCDYLSTLRVRSVSITVPCFQRDRSAFRGLVSDLTPRVRIGWIGPCPACVLEGFQEEDTMSLIEEVRAMSALPRPESARRIREAAGVSQSRLGQELGVTKKTVSRWENGLRAPRGPNRIAYAALLANLVEVA</sequence>
<organism evidence="2 3">
    <name type="scientific">Subtercola boreus</name>
    <dbReference type="NCBI Taxonomy" id="120213"/>
    <lineage>
        <taxon>Bacteria</taxon>
        <taxon>Bacillati</taxon>
        <taxon>Actinomycetota</taxon>
        <taxon>Actinomycetes</taxon>
        <taxon>Micrococcales</taxon>
        <taxon>Microbacteriaceae</taxon>
        <taxon>Subtercola</taxon>
    </lineage>
</organism>
<dbReference type="PROSITE" id="PS50943">
    <property type="entry name" value="HTH_CROC1"/>
    <property type="match status" value="1"/>
</dbReference>
<dbReference type="OrthoDB" id="5149137at2"/>
<reference evidence="2 3" key="1">
    <citation type="submission" date="2017-04" db="EMBL/GenBank/DDBJ databases">
        <title>Comparative genome analysis of Subtercola boreus.</title>
        <authorList>
            <person name="Cho Y.-J."/>
            <person name="Cho A."/>
            <person name="Kim O.-S."/>
            <person name="Lee J.-I."/>
        </authorList>
    </citation>
    <scope>NUCLEOTIDE SEQUENCE [LARGE SCALE GENOMIC DNA]</scope>
    <source>
        <strain evidence="2 3">P27444</strain>
    </source>
</reference>
<dbReference type="GO" id="GO:0003677">
    <property type="term" value="F:DNA binding"/>
    <property type="evidence" value="ECO:0007669"/>
    <property type="project" value="InterPro"/>
</dbReference>
<evidence type="ECO:0000313" key="3">
    <source>
        <dbReference type="Proteomes" id="UP000256709"/>
    </source>
</evidence>
<comment type="caution">
    <text evidence="2">The sequence shown here is derived from an EMBL/GenBank/DDBJ whole genome shotgun (WGS) entry which is preliminary data.</text>
</comment>
<gene>
    <name evidence="2" type="ORF">B7R21_09885</name>
</gene>
<protein>
    <recommendedName>
        <fullName evidence="1">HTH cro/C1-type domain-containing protein</fullName>
    </recommendedName>
</protein>
<dbReference type="SMART" id="SM00530">
    <property type="entry name" value="HTH_XRE"/>
    <property type="match status" value="1"/>
</dbReference>
<dbReference type="SUPFAM" id="SSF47413">
    <property type="entry name" value="lambda repressor-like DNA-binding domains"/>
    <property type="match status" value="1"/>
</dbReference>
<dbReference type="Pfam" id="PF01381">
    <property type="entry name" value="HTH_3"/>
    <property type="match status" value="1"/>
</dbReference>
<dbReference type="Gene3D" id="1.10.260.40">
    <property type="entry name" value="lambda repressor-like DNA-binding domains"/>
    <property type="match status" value="1"/>
</dbReference>
<evidence type="ECO:0000313" key="2">
    <source>
        <dbReference type="EMBL" id="RFA12646.1"/>
    </source>
</evidence>
<dbReference type="EMBL" id="NBXA01000021">
    <property type="protein sequence ID" value="RFA12646.1"/>
    <property type="molecule type" value="Genomic_DNA"/>
</dbReference>
<name>A0A3E0VRY8_9MICO</name>
<dbReference type="InterPro" id="IPR010982">
    <property type="entry name" value="Lambda_DNA-bd_dom_sf"/>
</dbReference>
<evidence type="ECO:0000259" key="1">
    <source>
        <dbReference type="PROSITE" id="PS50943"/>
    </source>
</evidence>
<dbReference type="InterPro" id="IPR001387">
    <property type="entry name" value="Cro/C1-type_HTH"/>
</dbReference>